<feature type="transmembrane region" description="Helical" evidence="1">
    <location>
        <begin position="28"/>
        <end position="48"/>
    </location>
</feature>
<dbReference type="SUPFAM" id="SSF53590">
    <property type="entry name" value="Nucleoside hydrolase"/>
    <property type="match status" value="1"/>
</dbReference>
<evidence type="ECO:0000256" key="1">
    <source>
        <dbReference type="SAM" id="Phobius"/>
    </source>
</evidence>
<keyword evidence="1" id="KW-0472">Membrane</keyword>
<evidence type="ECO:0000313" key="3">
    <source>
        <dbReference type="EMBL" id="RKF07051.1"/>
    </source>
</evidence>
<keyword evidence="1" id="KW-1133">Transmembrane helix</keyword>
<evidence type="ECO:0000259" key="2">
    <source>
        <dbReference type="Pfam" id="PF01156"/>
    </source>
</evidence>
<accession>A0A3A8AMW3</accession>
<name>A0A3A8AMW3_9HYPH</name>
<dbReference type="InterPro" id="IPR036452">
    <property type="entry name" value="Ribo_hydro-like"/>
</dbReference>
<sequence length="366" mass="40194">MNVGMRATVNHKFMNPVRASAPSYAEKIVHIIVVAIVFVSFALSAALATDRASTELARHFLSDTPACVQPAPSPVLLVADLTLNGEIDDSVSLHIYSILEELGCIDVLGVVSIFGNGGSTTAEVHRNLDVRLAKLGGGTWRLLRGPDESYRKVRNKRATRPPAGQNGTLADQERLVRIAEIVNGANGQVVIVELGPMTVSARLLSSGLIQESKIRKILAVGGRKGGERFGRPAGLVGRLGSFTDFNVRKDTKAVDSLIRNWPEKMFLVTYRSGVGQRMITADMIANAIPAISEHATERQQWLRRMLGYEGIPSWDTWTAVYFVRDGKIRLDCGLQYGHVRMEDGARWPRLLIGNQPDDGWPIEMCR</sequence>
<dbReference type="Proteomes" id="UP000246132">
    <property type="component" value="Unassembled WGS sequence"/>
</dbReference>
<gene>
    <name evidence="3" type="ORF">DEM25_004070</name>
</gene>
<keyword evidence="4" id="KW-1185">Reference proteome</keyword>
<feature type="domain" description="Inosine/uridine-preferring nucleoside hydrolase" evidence="2">
    <location>
        <begin position="87"/>
        <end position="338"/>
    </location>
</feature>
<comment type="caution">
    <text evidence="3">The sequence shown here is derived from an EMBL/GenBank/DDBJ whole genome shotgun (WGS) entry which is preliminary data.</text>
</comment>
<protein>
    <recommendedName>
        <fullName evidence="2">Inosine/uridine-preferring nucleoside hydrolase domain-containing protein</fullName>
    </recommendedName>
</protein>
<keyword evidence="1" id="KW-0812">Transmembrane</keyword>
<evidence type="ECO:0000313" key="4">
    <source>
        <dbReference type="Proteomes" id="UP000246132"/>
    </source>
</evidence>
<dbReference type="Pfam" id="PF01156">
    <property type="entry name" value="IU_nuc_hydro"/>
    <property type="match status" value="1"/>
</dbReference>
<dbReference type="GO" id="GO:0016799">
    <property type="term" value="F:hydrolase activity, hydrolyzing N-glycosyl compounds"/>
    <property type="evidence" value="ECO:0007669"/>
    <property type="project" value="InterPro"/>
</dbReference>
<reference evidence="3 4" key="1">
    <citation type="journal article" date="2018" name="Int. J. Syst. Bacteriol.">
        <title>Oceaniradius stylonemae gen. nov., sp. nov., isolated from a red alga, Stylonema cornu-cervi.</title>
        <authorList>
            <person name="Jeong S."/>
        </authorList>
    </citation>
    <scope>NUCLEOTIDE SEQUENCE [LARGE SCALE GENOMIC DNA]</scope>
    <source>
        <strain evidence="3 4">StC1</strain>
    </source>
</reference>
<dbReference type="EMBL" id="QFWV02000004">
    <property type="protein sequence ID" value="RKF07051.1"/>
    <property type="molecule type" value="Genomic_DNA"/>
</dbReference>
<dbReference type="AlphaFoldDB" id="A0A3A8AMW3"/>
<dbReference type="Gene3D" id="3.90.245.10">
    <property type="entry name" value="Ribonucleoside hydrolase-like"/>
    <property type="match status" value="1"/>
</dbReference>
<proteinExistence type="predicted"/>
<organism evidence="3 4">
    <name type="scientific">Oceaniradius stylonematis</name>
    <dbReference type="NCBI Taxonomy" id="2184161"/>
    <lineage>
        <taxon>Bacteria</taxon>
        <taxon>Pseudomonadati</taxon>
        <taxon>Pseudomonadota</taxon>
        <taxon>Alphaproteobacteria</taxon>
        <taxon>Hyphomicrobiales</taxon>
        <taxon>Ahrensiaceae</taxon>
        <taxon>Oceaniradius</taxon>
    </lineage>
</organism>
<dbReference type="InterPro" id="IPR001910">
    <property type="entry name" value="Inosine/uridine_hydrolase_dom"/>
</dbReference>